<keyword evidence="1" id="KW-0812">Transmembrane</keyword>
<feature type="transmembrane region" description="Helical" evidence="1">
    <location>
        <begin position="130"/>
        <end position="149"/>
    </location>
</feature>
<feature type="transmembrane region" description="Helical" evidence="1">
    <location>
        <begin position="245"/>
        <end position="266"/>
    </location>
</feature>
<evidence type="ECO:0000313" key="3">
    <source>
        <dbReference type="Proteomes" id="UP000054869"/>
    </source>
</evidence>
<feature type="transmembrane region" description="Helical" evidence="1">
    <location>
        <begin position="273"/>
        <end position="290"/>
    </location>
</feature>
<dbReference type="PATRIC" id="fig|45067.4.peg.2403"/>
<organism evidence="2 3">
    <name type="scientific">Legionella lansingensis</name>
    <dbReference type="NCBI Taxonomy" id="45067"/>
    <lineage>
        <taxon>Bacteria</taxon>
        <taxon>Pseudomonadati</taxon>
        <taxon>Pseudomonadota</taxon>
        <taxon>Gammaproteobacteria</taxon>
        <taxon>Legionellales</taxon>
        <taxon>Legionellaceae</taxon>
        <taxon>Legionella</taxon>
    </lineage>
</organism>
<dbReference type="EMBL" id="LNYI01000057">
    <property type="protein sequence ID" value="KTD18688.1"/>
    <property type="molecule type" value="Genomic_DNA"/>
</dbReference>
<feature type="transmembrane region" description="Helical" evidence="1">
    <location>
        <begin position="335"/>
        <end position="359"/>
    </location>
</feature>
<proteinExistence type="predicted"/>
<feature type="transmembrane region" description="Helical" evidence="1">
    <location>
        <begin position="73"/>
        <end position="92"/>
    </location>
</feature>
<dbReference type="OrthoDB" id="5651321at2"/>
<dbReference type="eggNOG" id="ENOG5031R3B">
    <property type="taxonomic scope" value="Bacteria"/>
</dbReference>
<keyword evidence="1" id="KW-0472">Membrane</keyword>
<evidence type="ECO:0000313" key="2">
    <source>
        <dbReference type="EMBL" id="KTD18688.1"/>
    </source>
</evidence>
<feature type="transmembrane region" description="Helical" evidence="1">
    <location>
        <begin position="104"/>
        <end position="123"/>
    </location>
</feature>
<reference evidence="2 3" key="1">
    <citation type="submission" date="2015-11" db="EMBL/GenBank/DDBJ databases">
        <title>Genomic analysis of 38 Legionella species identifies large and diverse effector repertoires.</title>
        <authorList>
            <person name="Burstein D."/>
            <person name="Amaro F."/>
            <person name="Zusman T."/>
            <person name="Lifshitz Z."/>
            <person name="Cohen O."/>
            <person name="Gilbert J.A."/>
            <person name="Pupko T."/>
            <person name="Shuman H.A."/>
            <person name="Segal G."/>
        </authorList>
    </citation>
    <scope>NUCLEOTIDE SEQUENCE [LARGE SCALE GENOMIC DNA]</scope>
    <source>
        <strain evidence="2 3">ATCC 49751</strain>
    </source>
</reference>
<protein>
    <submittedName>
        <fullName evidence="2">Uncharacterized protein</fullName>
    </submittedName>
</protein>
<comment type="caution">
    <text evidence="2">The sequence shown here is derived from an EMBL/GenBank/DDBJ whole genome shotgun (WGS) entry which is preliminary data.</text>
</comment>
<dbReference type="AlphaFoldDB" id="A0A0W0VEY2"/>
<accession>A0A0W0VEY2</accession>
<sequence>MSKDFLGYKFKFMTTILILGYTFMHLNLTGQYPDATLEKLMNFSARLPFGQRLLIPAIAHFLSLFLPLAANNLFFIIELAINGLFYYVLFKLLCQEFSRSQARLLSWLFFLLLPLITVVNYRFTIGSQATYYYPYDSASLLFITAGFFFCLRSRWLYFIPLVFVATLNRESSLLLLLMLPALHWQKLRSIIQSTLLATFAYILARMIILFWVQNLPGTFVEFYFKYPTYTHFAANLIWLFNEEQIILFLFCFAGLPLFWFVFYDYIPLQYRPLRYVTLFYFLCLLLFGNLMEARLYLEIVVLMYLPVCAAIRRWLLELGPFIPSQFGIFYYVDRYFVLGILLIIASMRSVLNPIVIWLANHFN</sequence>
<feature type="transmembrane region" description="Helical" evidence="1">
    <location>
        <begin position="194"/>
        <end position="212"/>
    </location>
</feature>
<dbReference type="Proteomes" id="UP000054869">
    <property type="component" value="Unassembled WGS sequence"/>
</dbReference>
<feature type="transmembrane region" description="Helical" evidence="1">
    <location>
        <begin position="12"/>
        <end position="29"/>
    </location>
</feature>
<evidence type="ECO:0000256" key="1">
    <source>
        <dbReference type="SAM" id="Phobius"/>
    </source>
</evidence>
<dbReference type="RefSeq" id="WP_028372407.1">
    <property type="nucleotide sequence ID" value="NZ_CAAAJD010000040.1"/>
</dbReference>
<gene>
    <name evidence="2" type="ORF">Llan_2291</name>
</gene>
<feature type="transmembrane region" description="Helical" evidence="1">
    <location>
        <begin position="296"/>
        <end position="315"/>
    </location>
</feature>
<feature type="transmembrane region" description="Helical" evidence="1">
    <location>
        <begin position="155"/>
        <end position="182"/>
    </location>
</feature>
<keyword evidence="1" id="KW-1133">Transmembrane helix</keyword>
<name>A0A0W0VEY2_9GAMM</name>
<keyword evidence="3" id="KW-1185">Reference proteome</keyword>